<feature type="compositionally biased region" description="Low complexity" evidence="2">
    <location>
        <begin position="373"/>
        <end position="390"/>
    </location>
</feature>
<dbReference type="Pfam" id="PF16561">
    <property type="entry name" value="AMPK1_CBM"/>
    <property type="match status" value="1"/>
</dbReference>
<dbReference type="EMBL" id="ML978131">
    <property type="protein sequence ID" value="KAF2095647.1"/>
    <property type="molecule type" value="Genomic_DNA"/>
</dbReference>
<feature type="compositionally biased region" description="Basic and acidic residues" evidence="2">
    <location>
        <begin position="392"/>
        <end position="410"/>
    </location>
</feature>
<evidence type="ECO:0000256" key="2">
    <source>
        <dbReference type="SAM" id="MobiDB-lite"/>
    </source>
</evidence>
<dbReference type="GO" id="GO:0031588">
    <property type="term" value="C:nucleotide-activated protein kinase complex"/>
    <property type="evidence" value="ECO:0007669"/>
    <property type="project" value="TreeGrafter"/>
</dbReference>
<evidence type="ECO:0000256" key="1">
    <source>
        <dbReference type="ARBA" id="ARBA00038216"/>
    </source>
</evidence>
<dbReference type="GO" id="GO:0005634">
    <property type="term" value="C:nucleus"/>
    <property type="evidence" value="ECO:0007669"/>
    <property type="project" value="TreeGrafter"/>
</dbReference>
<accession>A0A9P4I9J6</accession>
<feature type="compositionally biased region" description="Low complexity" evidence="2">
    <location>
        <begin position="298"/>
        <end position="310"/>
    </location>
</feature>
<evidence type="ECO:0000313" key="4">
    <source>
        <dbReference type="EMBL" id="KAF2095647.1"/>
    </source>
</evidence>
<dbReference type="PANTHER" id="PTHR10343">
    <property type="entry name" value="5'-AMP-ACTIVATED PROTEIN KINASE , BETA SUBUNIT"/>
    <property type="match status" value="1"/>
</dbReference>
<comment type="similarity">
    <text evidence="1">Belongs to the CRP1/MDG1 family.</text>
</comment>
<feature type="compositionally biased region" description="Basic and acidic residues" evidence="2">
    <location>
        <begin position="314"/>
        <end position="323"/>
    </location>
</feature>
<dbReference type="InterPro" id="IPR013783">
    <property type="entry name" value="Ig-like_fold"/>
</dbReference>
<organism evidence="4 5">
    <name type="scientific">Rhizodiscina lignyota</name>
    <dbReference type="NCBI Taxonomy" id="1504668"/>
    <lineage>
        <taxon>Eukaryota</taxon>
        <taxon>Fungi</taxon>
        <taxon>Dikarya</taxon>
        <taxon>Ascomycota</taxon>
        <taxon>Pezizomycotina</taxon>
        <taxon>Dothideomycetes</taxon>
        <taxon>Pleosporomycetidae</taxon>
        <taxon>Aulographales</taxon>
        <taxon>Rhizodiscinaceae</taxon>
        <taxon>Rhizodiscina</taxon>
    </lineage>
</organism>
<dbReference type="InterPro" id="IPR032640">
    <property type="entry name" value="AMPK1_CBM"/>
</dbReference>
<dbReference type="GO" id="GO:0005737">
    <property type="term" value="C:cytoplasm"/>
    <property type="evidence" value="ECO:0007669"/>
    <property type="project" value="TreeGrafter"/>
</dbReference>
<feature type="compositionally biased region" description="Basic and acidic residues" evidence="2">
    <location>
        <begin position="237"/>
        <end position="247"/>
    </location>
</feature>
<dbReference type="GO" id="GO:0007165">
    <property type="term" value="P:signal transduction"/>
    <property type="evidence" value="ECO:0007669"/>
    <property type="project" value="TreeGrafter"/>
</dbReference>
<comment type="caution">
    <text evidence="4">The sequence shown here is derived from an EMBL/GenBank/DDBJ whole genome shotgun (WGS) entry which is preliminary data.</text>
</comment>
<dbReference type="CDD" id="cd02859">
    <property type="entry name" value="E_set_AMPKbeta_like_N"/>
    <property type="match status" value="1"/>
</dbReference>
<protein>
    <recommendedName>
        <fullName evidence="3">AMP-activated protein kinase glycogen-binding domain-containing protein</fullName>
    </recommendedName>
</protein>
<keyword evidence="5" id="KW-1185">Reference proteome</keyword>
<feature type="compositionally biased region" description="Polar residues" evidence="2">
    <location>
        <begin position="167"/>
        <end position="176"/>
    </location>
</feature>
<proteinExistence type="inferred from homology"/>
<evidence type="ECO:0000313" key="5">
    <source>
        <dbReference type="Proteomes" id="UP000799772"/>
    </source>
</evidence>
<feature type="compositionally biased region" description="Basic and acidic residues" evidence="2">
    <location>
        <begin position="330"/>
        <end position="342"/>
    </location>
</feature>
<dbReference type="SUPFAM" id="SSF81296">
    <property type="entry name" value="E set domains"/>
    <property type="match status" value="1"/>
</dbReference>
<dbReference type="InterPro" id="IPR050827">
    <property type="entry name" value="CRP1_MDG1_kinase"/>
</dbReference>
<dbReference type="Gene3D" id="2.60.40.10">
    <property type="entry name" value="Immunoglobulins"/>
    <property type="match status" value="1"/>
</dbReference>
<dbReference type="OrthoDB" id="5873279at2759"/>
<feature type="compositionally biased region" description="Low complexity" evidence="2">
    <location>
        <begin position="91"/>
        <end position="108"/>
    </location>
</feature>
<feature type="compositionally biased region" description="Low complexity" evidence="2">
    <location>
        <begin position="417"/>
        <end position="434"/>
    </location>
</feature>
<feature type="compositionally biased region" description="Basic and acidic residues" evidence="2">
    <location>
        <begin position="177"/>
        <end position="195"/>
    </location>
</feature>
<name>A0A9P4I9J6_9PEZI</name>
<feature type="compositionally biased region" description="Basic and acidic residues" evidence="2">
    <location>
        <begin position="351"/>
        <end position="367"/>
    </location>
</feature>
<dbReference type="Proteomes" id="UP000799772">
    <property type="component" value="Unassembled WGS sequence"/>
</dbReference>
<dbReference type="GO" id="GO:0019901">
    <property type="term" value="F:protein kinase binding"/>
    <property type="evidence" value="ECO:0007669"/>
    <property type="project" value="TreeGrafter"/>
</dbReference>
<feature type="region of interest" description="Disordered" evidence="2">
    <location>
        <begin position="89"/>
        <end position="495"/>
    </location>
</feature>
<feature type="compositionally biased region" description="Low complexity" evidence="2">
    <location>
        <begin position="227"/>
        <end position="236"/>
    </location>
</feature>
<feature type="compositionally biased region" description="Low complexity" evidence="2">
    <location>
        <begin position="117"/>
        <end position="126"/>
    </location>
</feature>
<gene>
    <name evidence="4" type="ORF">NA57DRAFT_79361</name>
</gene>
<feature type="compositionally biased region" description="Basic and acidic residues" evidence="2">
    <location>
        <begin position="469"/>
        <end position="479"/>
    </location>
</feature>
<evidence type="ECO:0000259" key="3">
    <source>
        <dbReference type="Pfam" id="PF16561"/>
    </source>
</evidence>
<sequence length="495" mass="51577">MGSYTFKWEHPASEVFVTGTFDDWGKTVKLEKDSEGVFTKTVELPHTGENVYYKFVKDGEWVTSHTAPTETDASGNTNNVLKPSELIPLTSSAAPDSSTAAMAANVPTEAEKKEAAAGETAKAPGAFPETPALEGEQTFSVNPIPASEGTGNPVDLKPGEPVPPASEVTSNTVQSTVHDDPELKAQDEAKTKEGEQTFSVNPIPASEGTGNPIDLKPGEAVPPASEVTSNTVNSTVKTDKESYEKSDAYPASSQPVETAGGMFGVPPVISTTIPESSLPMGKDAPSAQNADPGVTIQSAAPESTTAALAAQVPLEKDKQKAQEEEGVPEVVKESQAEAHVDPEASANPEAVEEKREVEEELLKDVKPVEASGEPAPTETAATTETAPAPTDAKQEGLEAPEESKQLDSRDVSPMSKPATAQGNIAAAAGEPATPVKRGGGEGNVGRRLSAAFKFGGESSGAHQGTPDSKASKDTKGSGKEKKRRSFFGKLKEAFK</sequence>
<dbReference type="InterPro" id="IPR014756">
    <property type="entry name" value="Ig_E-set"/>
</dbReference>
<dbReference type="PANTHER" id="PTHR10343:SF81">
    <property type="entry name" value="CRUCIFORM DNA-RECOGNIZING PROTEIN 1-RELATED"/>
    <property type="match status" value="1"/>
</dbReference>
<reference evidence="4" key="1">
    <citation type="journal article" date="2020" name="Stud. Mycol.">
        <title>101 Dothideomycetes genomes: a test case for predicting lifestyles and emergence of pathogens.</title>
        <authorList>
            <person name="Haridas S."/>
            <person name="Albert R."/>
            <person name="Binder M."/>
            <person name="Bloem J."/>
            <person name="Labutti K."/>
            <person name="Salamov A."/>
            <person name="Andreopoulos B."/>
            <person name="Baker S."/>
            <person name="Barry K."/>
            <person name="Bills G."/>
            <person name="Bluhm B."/>
            <person name="Cannon C."/>
            <person name="Castanera R."/>
            <person name="Culley D."/>
            <person name="Daum C."/>
            <person name="Ezra D."/>
            <person name="Gonzalez J."/>
            <person name="Henrissat B."/>
            <person name="Kuo A."/>
            <person name="Liang C."/>
            <person name="Lipzen A."/>
            <person name="Lutzoni F."/>
            <person name="Magnuson J."/>
            <person name="Mondo S."/>
            <person name="Nolan M."/>
            <person name="Ohm R."/>
            <person name="Pangilinan J."/>
            <person name="Park H.-J."/>
            <person name="Ramirez L."/>
            <person name="Alfaro M."/>
            <person name="Sun H."/>
            <person name="Tritt A."/>
            <person name="Yoshinaga Y."/>
            <person name="Zwiers L.-H."/>
            <person name="Turgeon B."/>
            <person name="Goodwin S."/>
            <person name="Spatafora J."/>
            <person name="Crous P."/>
            <person name="Grigoriev I."/>
        </authorList>
    </citation>
    <scope>NUCLEOTIDE SEQUENCE</scope>
    <source>
        <strain evidence="4">CBS 133067</strain>
    </source>
</reference>
<feature type="domain" description="AMP-activated protein kinase glycogen-binding" evidence="3">
    <location>
        <begin position="4"/>
        <end position="82"/>
    </location>
</feature>
<dbReference type="AlphaFoldDB" id="A0A9P4I9J6"/>